<dbReference type="Proteomes" id="UP001225034">
    <property type="component" value="Unassembled WGS sequence"/>
</dbReference>
<evidence type="ECO:0000313" key="2">
    <source>
        <dbReference type="Proteomes" id="UP001225034"/>
    </source>
</evidence>
<dbReference type="Pfam" id="PF16147">
    <property type="entry name" value="DUF4855"/>
    <property type="match status" value="1"/>
</dbReference>
<accession>A0ABT9YJ27</accession>
<proteinExistence type="predicted"/>
<name>A0ABT9YJ27_9BACI</name>
<evidence type="ECO:0008006" key="3">
    <source>
        <dbReference type="Google" id="ProtNLM"/>
    </source>
</evidence>
<comment type="caution">
    <text evidence="1">The sequence shown here is derived from an EMBL/GenBank/DDBJ whole genome shotgun (WGS) entry which is preliminary data.</text>
</comment>
<keyword evidence="2" id="KW-1185">Reference proteome</keyword>
<organism evidence="1 2">
    <name type="scientific">Alkalicoccobacillus murimartini</name>
    <dbReference type="NCBI Taxonomy" id="171685"/>
    <lineage>
        <taxon>Bacteria</taxon>
        <taxon>Bacillati</taxon>
        <taxon>Bacillota</taxon>
        <taxon>Bacilli</taxon>
        <taxon>Bacillales</taxon>
        <taxon>Bacillaceae</taxon>
        <taxon>Alkalicoccobacillus</taxon>
    </lineage>
</organism>
<dbReference type="EMBL" id="JAUSUA010000004">
    <property type="protein sequence ID" value="MDQ0207865.1"/>
    <property type="molecule type" value="Genomic_DNA"/>
</dbReference>
<dbReference type="InterPro" id="IPR032329">
    <property type="entry name" value="DUF4855"/>
</dbReference>
<gene>
    <name evidence="1" type="ORF">J2S05_002674</name>
</gene>
<protein>
    <recommendedName>
        <fullName evidence="3">DUF4855 domain-containing protein</fullName>
    </recommendedName>
</protein>
<evidence type="ECO:0000313" key="1">
    <source>
        <dbReference type="EMBL" id="MDQ0207865.1"/>
    </source>
</evidence>
<dbReference type="RefSeq" id="WP_306983499.1">
    <property type="nucleotide sequence ID" value="NZ_JAUSUA010000004.1"/>
</dbReference>
<reference evidence="1 2" key="1">
    <citation type="submission" date="2023-07" db="EMBL/GenBank/DDBJ databases">
        <title>Genomic Encyclopedia of Type Strains, Phase IV (KMG-IV): sequencing the most valuable type-strain genomes for metagenomic binning, comparative biology and taxonomic classification.</title>
        <authorList>
            <person name="Goeker M."/>
        </authorList>
    </citation>
    <scope>NUCLEOTIDE SEQUENCE [LARGE SCALE GENOMIC DNA]</scope>
    <source>
        <strain evidence="1 2">DSM 19154</strain>
    </source>
</reference>
<sequence>MRGLLKGEDLGLQNQLAVIPIGGFDEDHKRLWTEEDLRPAVQYQLNGQNTGESYFKGFIFNPISSREGAYLHPLYTGFGEHSRDEDWTKYLDFLFEKGANLHALNSLNSVSTTPLDIWIGLPYPLSGDQSFGTAESGRDLSFTLTADRLQALTWWYQKVLSQWQLSGFTQLKLQGFYWVKEVLSDNDEELIQQINTIIHSDGYKTMWLPNYGGFGAMKPWKGDHLKFDVTAVNTNYYGNTMMGTEWINHACMFSNVFGCGIQINIGKGWTFSRYHVYDFLNLGLPTRNNYMNDRLLVFSFYNLTFKEFAESTPAEYQQLRHFFRKQYVEQSYPGKSYT</sequence>